<keyword evidence="5" id="KW-1185">Reference proteome</keyword>
<dbReference type="InParanoid" id="A0A6J3RVM2"/>
<protein>
    <submittedName>
        <fullName evidence="6">Thrombospondin type-1 domain-containing protein 7A-like</fullName>
    </submittedName>
</protein>
<dbReference type="PANTHER" id="PTHR11311:SF15">
    <property type="entry name" value="SPONDIN-2"/>
    <property type="match status" value="1"/>
</dbReference>
<organism evidence="5 6">
    <name type="scientific">Tursiops truncatus</name>
    <name type="common">Atlantic bottle-nosed dolphin</name>
    <name type="synonym">Delphinus truncatus</name>
    <dbReference type="NCBI Taxonomy" id="9739"/>
    <lineage>
        <taxon>Eukaryota</taxon>
        <taxon>Metazoa</taxon>
        <taxon>Chordata</taxon>
        <taxon>Craniata</taxon>
        <taxon>Vertebrata</taxon>
        <taxon>Euteleostomi</taxon>
        <taxon>Mammalia</taxon>
        <taxon>Eutheria</taxon>
        <taxon>Laurasiatheria</taxon>
        <taxon>Artiodactyla</taxon>
        <taxon>Whippomorpha</taxon>
        <taxon>Cetacea</taxon>
        <taxon>Odontoceti</taxon>
        <taxon>Delphinidae</taxon>
        <taxon>Tursiops</taxon>
    </lineage>
</organism>
<keyword evidence="3" id="KW-0325">Glycoprotein</keyword>
<evidence type="ECO:0000256" key="2">
    <source>
        <dbReference type="ARBA" id="ARBA00023157"/>
    </source>
</evidence>
<evidence type="ECO:0000256" key="3">
    <source>
        <dbReference type="ARBA" id="ARBA00023180"/>
    </source>
</evidence>
<dbReference type="RefSeq" id="XP_033718575.1">
    <property type="nucleotide sequence ID" value="XM_033862684.1"/>
</dbReference>
<dbReference type="PANTHER" id="PTHR11311">
    <property type="entry name" value="SPONDIN"/>
    <property type="match status" value="1"/>
</dbReference>
<accession>A0A6J3RVM2</accession>
<dbReference type="SMART" id="SM00209">
    <property type="entry name" value="TSP1"/>
    <property type="match status" value="1"/>
</dbReference>
<evidence type="ECO:0000259" key="4">
    <source>
        <dbReference type="Pfam" id="PF19028"/>
    </source>
</evidence>
<dbReference type="PROSITE" id="PS50092">
    <property type="entry name" value="TSP1"/>
    <property type="match status" value="1"/>
</dbReference>
<dbReference type="Proteomes" id="UP000245320">
    <property type="component" value="Chromosome 9"/>
</dbReference>
<sequence>MKKFLTCFPGRRVNAKDGLKHEYFRETPLPTDPSVFPTWPAKREQQSVKQGTSPQWEGWATASWSDSSVSDTSFCQQEKLPLTFQACVITKECQVSEWSEWSPCSKTCHDMASPKGTRVRTRLIRQFPIGSEKECPELEEKEPCVSQGDGVAPCAMYGWRTTEWTECRVDPLLSQQDKRRGNQTALCGGGVQTREVYCVQANEDLLSHLNSHKDKEDSHFVSYKCRFHT</sequence>
<keyword evidence="2" id="KW-1015">Disulfide bond</keyword>
<proteinExistence type="predicted"/>
<dbReference type="InterPro" id="IPR000884">
    <property type="entry name" value="TSP1_rpt"/>
</dbReference>
<reference evidence="6" key="1">
    <citation type="submission" date="2025-08" db="UniProtKB">
        <authorList>
            <consortium name="RefSeq"/>
        </authorList>
    </citation>
    <scope>IDENTIFICATION</scope>
    <source>
        <tissue evidence="6">Spleen</tissue>
    </source>
</reference>
<name>A0A6J3RVM2_TURTR</name>
<dbReference type="Pfam" id="PF19028">
    <property type="entry name" value="TSP1_spondin"/>
    <property type="match status" value="1"/>
</dbReference>
<dbReference type="FunFam" id="2.20.100.10:FF:000019">
    <property type="entry name" value="Thrombospondin type 1 domain containing 7A"/>
    <property type="match status" value="1"/>
</dbReference>
<evidence type="ECO:0000256" key="1">
    <source>
        <dbReference type="ARBA" id="ARBA00022729"/>
    </source>
</evidence>
<gene>
    <name evidence="6" type="primary">LOC117313516</name>
</gene>
<evidence type="ECO:0000313" key="6">
    <source>
        <dbReference type="RefSeq" id="XP_033718575.1"/>
    </source>
</evidence>
<dbReference type="AlphaFoldDB" id="A0A6J3RVM2"/>
<dbReference type="SUPFAM" id="SSF82895">
    <property type="entry name" value="TSP-1 type 1 repeat"/>
    <property type="match status" value="2"/>
</dbReference>
<dbReference type="OrthoDB" id="9799259at2759"/>
<keyword evidence="1" id="KW-0732">Signal</keyword>
<dbReference type="InterPro" id="IPR044004">
    <property type="entry name" value="TSP1_spondin_dom"/>
</dbReference>
<dbReference type="InterPro" id="IPR051418">
    <property type="entry name" value="Spondin/Thrombospondin_T1"/>
</dbReference>
<feature type="domain" description="Spondin-like TSP1" evidence="4">
    <location>
        <begin position="93"/>
        <end position="147"/>
    </location>
</feature>
<evidence type="ECO:0000313" key="5">
    <source>
        <dbReference type="Proteomes" id="UP000245320"/>
    </source>
</evidence>
<dbReference type="InterPro" id="IPR036383">
    <property type="entry name" value="TSP1_rpt_sf"/>
</dbReference>
<dbReference type="Gene3D" id="2.20.100.10">
    <property type="entry name" value="Thrombospondin type-1 (TSP1) repeat"/>
    <property type="match status" value="1"/>
</dbReference>